<dbReference type="PANTHER" id="PTHR31956">
    <property type="entry name" value="NON-SPECIFIC PHOSPHOLIPASE C4-RELATED"/>
    <property type="match status" value="1"/>
</dbReference>
<protein>
    <submittedName>
        <fullName evidence="3">Alkaline phosphatase family protein</fullName>
    </submittedName>
</protein>
<comment type="caution">
    <text evidence="3">The sequence shown here is derived from an EMBL/GenBank/DDBJ whole genome shotgun (WGS) entry which is preliminary data.</text>
</comment>
<feature type="compositionally biased region" description="Basic and acidic residues" evidence="2">
    <location>
        <begin position="458"/>
        <end position="474"/>
    </location>
</feature>
<dbReference type="GO" id="GO:0042578">
    <property type="term" value="F:phosphoric ester hydrolase activity"/>
    <property type="evidence" value="ECO:0007669"/>
    <property type="project" value="UniProtKB-ARBA"/>
</dbReference>
<dbReference type="PANTHER" id="PTHR31956:SF1">
    <property type="entry name" value="NON-SPECIFIC PHOSPHOLIPASE C1"/>
    <property type="match status" value="1"/>
</dbReference>
<dbReference type="EMBL" id="JAEKNQ010000014">
    <property type="protein sequence ID" value="MBJ7602146.1"/>
    <property type="molecule type" value="Genomic_DNA"/>
</dbReference>
<gene>
    <name evidence="3" type="ORF">JF888_02965</name>
</gene>
<proteinExistence type="predicted"/>
<sequence>MLALSTLIDSIRSRFATRCVTLRPRSLRIVTGEAILRTANLARVDRHLAAVITLALLVGGCSFPGSGAAGAPSSPRTAIQKIRHIVVVMQENRSFDEYFGMFPGADGLPRQNGQFTVCVPDPKGGGCVRPYHDGNDVNGGGPHSDINATADINGGKMDGFVSQAVAGSKGCLNVANPACTNGNGRDVMGFKDGRDLPNYWTYAQKFVLQDHLFEPNSSWSLPQHLYMVSEWSAKCSRAKDPQSCFSELQNPAPPPDFGGRRDPSYAWTDLTYLLFKKKVSWKYYVATGTEPDCEDATETTCLQNGQNAGTPGIWNPLPYFATVQDDRQVKNIQDLDHFYADAKAGNLPAVSWITPNGRTSEHPPAKVSEGQAYVTKLVNAVMQSGDWNSTAIFLTWDDWGGFYDHVVPPKVDDYGYGLRVPGIVISPYAKSGFIDHQVLSHDAYVKFIEDDFLASQRLDPRTDGRPDPRPDVRESASQLGDLTADFDFNQQPRAPLLLNPQP</sequence>
<feature type="region of interest" description="Disordered" evidence="2">
    <location>
        <begin position="457"/>
        <end position="476"/>
    </location>
</feature>
<dbReference type="CDD" id="cd16013">
    <property type="entry name" value="AcpA"/>
    <property type="match status" value="1"/>
</dbReference>
<dbReference type="Gene3D" id="3.40.720.10">
    <property type="entry name" value="Alkaline Phosphatase, subunit A"/>
    <property type="match status" value="2"/>
</dbReference>
<dbReference type="InterPro" id="IPR007312">
    <property type="entry name" value="Phosphoesterase"/>
</dbReference>
<evidence type="ECO:0000313" key="3">
    <source>
        <dbReference type="EMBL" id="MBJ7602146.1"/>
    </source>
</evidence>
<organism evidence="3 4">
    <name type="scientific">Candidatus Dormiibacter inghamiae</name>
    <dbReference type="NCBI Taxonomy" id="3127013"/>
    <lineage>
        <taxon>Bacteria</taxon>
        <taxon>Bacillati</taxon>
        <taxon>Candidatus Dormiibacterota</taxon>
        <taxon>Candidatus Dormibacteria</taxon>
        <taxon>Candidatus Dormibacterales</taxon>
        <taxon>Candidatus Dormibacteraceae</taxon>
        <taxon>Candidatus Dormiibacter</taxon>
    </lineage>
</organism>
<evidence type="ECO:0000256" key="1">
    <source>
        <dbReference type="ARBA" id="ARBA00022801"/>
    </source>
</evidence>
<evidence type="ECO:0000313" key="4">
    <source>
        <dbReference type="Proteomes" id="UP000620075"/>
    </source>
</evidence>
<dbReference type="AlphaFoldDB" id="A0A934KF01"/>
<keyword evidence="1" id="KW-0378">Hydrolase</keyword>
<name>A0A934KF01_9BACT</name>
<accession>A0A934KF01</accession>
<evidence type="ECO:0000256" key="2">
    <source>
        <dbReference type="SAM" id="MobiDB-lite"/>
    </source>
</evidence>
<reference evidence="3 4" key="1">
    <citation type="submission" date="2020-10" db="EMBL/GenBank/DDBJ databases">
        <title>Ca. Dormibacterota MAGs.</title>
        <authorList>
            <person name="Montgomery K."/>
        </authorList>
    </citation>
    <scope>NUCLEOTIDE SEQUENCE [LARGE SCALE GENOMIC DNA]</scope>
    <source>
        <strain evidence="3">SC8811_S16_3</strain>
    </source>
</reference>
<dbReference type="Proteomes" id="UP000620075">
    <property type="component" value="Unassembled WGS sequence"/>
</dbReference>
<dbReference type="InterPro" id="IPR017850">
    <property type="entry name" value="Alkaline_phosphatase_core_sf"/>
</dbReference>
<dbReference type="Pfam" id="PF04185">
    <property type="entry name" value="Phosphoesterase"/>
    <property type="match status" value="1"/>
</dbReference>